<keyword evidence="5" id="KW-0547">Nucleotide-binding</keyword>
<evidence type="ECO:0000259" key="9">
    <source>
        <dbReference type="SMART" id="SM00382"/>
    </source>
</evidence>
<evidence type="ECO:0000256" key="6">
    <source>
        <dbReference type="ARBA" id="ARBA00022840"/>
    </source>
</evidence>
<dbReference type="Pfam" id="PF17867">
    <property type="entry name" value="AAA_lid_7"/>
    <property type="match status" value="1"/>
</dbReference>
<dbReference type="InterPro" id="IPR027417">
    <property type="entry name" value="P-loop_NTPase"/>
</dbReference>
<reference evidence="10" key="1">
    <citation type="submission" date="2022-08" db="UniProtKB">
        <authorList>
            <consortium name="EnsemblMetazoa"/>
        </authorList>
    </citation>
    <scope>IDENTIFICATION</scope>
    <source>
        <strain evidence="10">Israel</strain>
    </source>
</reference>
<dbReference type="EMBL" id="AJVK01059187">
    <property type="status" value="NOT_ANNOTATED_CDS"/>
    <property type="molecule type" value="Genomic_DNA"/>
</dbReference>
<evidence type="ECO:0000313" key="10">
    <source>
        <dbReference type="EnsemblMetazoa" id="PPAI006967-PA"/>
    </source>
</evidence>
<dbReference type="PANTHER" id="PTHR48103">
    <property type="entry name" value="MIDASIN-RELATED"/>
    <property type="match status" value="1"/>
</dbReference>
<evidence type="ECO:0000256" key="7">
    <source>
        <dbReference type="ARBA" id="ARBA00023186"/>
    </source>
</evidence>
<dbReference type="PANTHER" id="PTHR48103:SF2">
    <property type="entry name" value="MIDASIN"/>
    <property type="match status" value="1"/>
</dbReference>
<feature type="domain" description="AAA+ ATPase" evidence="9">
    <location>
        <begin position="517"/>
        <end position="683"/>
    </location>
</feature>
<dbReference type="VEuPathDB" id="VectorBase:PPAI006967"/>
<dbReference type="InterPro" id="IPR041190">
    <property type="entry name" value="Midasin_AAA_lid_5"/>
</dbReference>
<evidence type="ECO:0000256" key="4">
    <source>
        <dbReference type="ARBA" id="ARBA00017143"/>
    </source>
</evidence>
<dbReference type="GO" id="GO:0005730">
    <property type="term" value="C:nucleolus"/>
    <property type="evidence" value="ECO:0007669"/>
    <property type="project" value="UniProtKB-SubCell"/>
</dbReference>
<keyword evidence="8" id="KW-0539">Nucleus</keyword>
<dbReference type="Gene3D" id="3.40.50.300">
    <property type="entry name" value="P-loop containing nucleotide triphosphate hydrolases"/>
    <property type="match status" value="3"/>
</dbReference>
<dbReference type="GO" id="GO:0005654">
    <property type="term" value="C:nucleoplasm"/>
    <property type="evidence" value="ECO:0007669"/>
    <property type="project" value="UniProtKB-SubCell"/>
</dbReference>
<evidence type="ECO:0000256" key="8">
    <source>
        <dbReference type="ARBA" id="ARBA00023242"/>
    </source>
</evidence>
<dbReference type="SMART" id="SM00382">
    <property type="entry name" value="AAA"/>
    <property type="match status" value="2"/>
</dbReference>
<dbReference type="AlphaFoldDB" id="A0A1B0DG06"/>
<dbReference type="FunFam" id="3.40.50.300:FF:000142">
    <property type="entry name" value="Midasin"/>
    <property type="match status" value="1"/>
</dbReference>
<protein>
    <recommendedName>
        <fullName evidence="4">Midasin</fullName>
    </recommendedName>
</protein>
<evidence type="ECO:0000256" key="1">
    <source>
        <dbReference type="ARBA" id="ARBA00004604"/>
    </source>
</evidence>
<dbReference type="VEuPathDB" id="VectorBase:PPAPM1_005156"/>
<keyword evidence="11" id="KW-1185">Reference proteome</keyword>
<dbReference type="InterPro" id="IPR003593">
    <property type="entry name" value="AAA+_ATPase"/>
</dbReference>
<sequence length="758" mass="85876">MANLEDLFNYHEGTSPVTKDVLDTLMKCPGSKKIHWSSDILKMYVQVAKALSFNEPVLLVGPTGCGKTTVCQLVAETIQRVLEKAIPTFSFTRLASGLLERISVAVAQNEPILLVGETGVGKTSAVQYLAHQTQHNLTVVNMNNQSDISDLVGGFKPVDLQFVVSPLFMDFQYLIRTTFDAGKNEKFLTNMTATFSERQYKKVVKAMLKIVEHTLTKYEAKTGVKMGEKLRGDWETLEGKLRKLGGQLGNSINMSFAFISGALVNCLKNGDWILLDEINLASTETLECMATILEPEGSIVLLEKGDYVPVERHPNFRLFACMNPNTDIGKKDLPVGIRNRFTEFFVDELKDLSDLRCLVGDYLKNTGIQTSKVMNVVELYRKLRKMARLELNDGLGNRPVYSLRTLCRALTICAKNLCGSVERNLYESFCMSFLTQLDAASHKVVMQLIQKMLLGSPERLKAVLSYQIPQPPGQKSEFFEGYWIECGEKEPQEWDTYILTESVRQNLKDLARIVSIGRLPVLLQGPTSAGKTSLIEYVARRSGNHCLRINNHEHTDLQEYIGTYTADVSGKLVFQEGVLVQAMRHGYWIILDELNLASSDILEALNRVLDDNRELFIPETQTLVKAHPNFMLFATQNPPGIYGGRKTLSRAFKNRFIELHFGEIPRDELAEILEKRCQIPKSHAEKMVKTMSELHTNRKNVTRSNFTLRDLFRWGNRYTLADKKLLKDPDLTWESVLNFFETSSSVFCFLFFPSWEES</sequence>
<dbReference type="Proteomes" id="UP000092462">
    <property type="component" value="Unassembled WGS sequence"/>
</dbReference>
<dbReference type="GO" id="GO:0016887">
    <property type="term" value="F:ATP hydrolysis activity"/>
    <property type="evidence" value="ECO:0007669"/>
    <property type="project" value="InterPro"/>
</dbReference>
<dbReference type="GO" id="GO:0005524">
    <property type="term" value="F:ATP binding"/>
    <property type="evidence" value="ECO:0007669"/>
    <property type="project" value="UniProtKB-KW"/>
</dbReference>
<dbReference type="InterPro" id="IPR040848">
    <property type="entry name" value="AAA_lid_7"/>
</dbReference>
<name>A0A1B0DG06_PHLPP</name>
<dbReference type="Pfam" id="PF17865">
    <property type="entry name" value="AAA_lid_5"/>
    <property type="match status" value="1"/>
</dbReference>
<accession>A0A1B0DG06</accession>
<keyword evidence="7" id="KW-0143">Chaperone</keyword>
<dbReference type="InterPro" id="IPR011704">
    <property type="entry name" value="ATPase_dyneun-rel_AAA"/>
</dbReference>
<keyword evidence="6" id="KW-0067">ATP-binding</keyword>
<evidence type="ECO:0000256" key="2">
    <source>
        <dbReference type="ARBA" id="ARBA00004642"/>
    </source>
</evidence>
<feature type="domain" description="AAA+ ATPase" evidence="9">
    <location>
        <begin position="53"/>
        <end position="351"/>
    </location>
</feature>
<dbReference type="GO" id="GO:0030687">
    <property type="term" value="C:preribosome, large subunit precursor"/>
    <property type="evidence" value="ECO:0007669"/>
    <property type="project" value="TreeGrafter"/>
</dbReference>
<proteinExistence type="inferred from homology"/>
<dbReference type="SUPFAM" id="SSF52540">
    <property type="entry name" value="P-loop containing nucleoside triphosphate hydrolases"/>
    <property type="match status" value="3"/>
</dbReference>
<evidence type="ECO:0000256" key="3">
    <source>
        <dbReference type="ARBA" id="ARBA00007188"/>
    </source>
</evidence>
<dbReference type="GO" id="GO:0000055">
    <property type="term" value="P:ribosomal large subunit export from nucleus"/>
    <property type="evidence" value="ECO:0007669"/>
    <property type="project" value="TreeGrafter"/>
</dbReference>
<dbReference type="GO" id="GO:0000027">
    <property type="term" value="P:ribosomal large subunit assembly"/>
    <property type="evidence" value="ECO:0007669"/>
    <property type="project" value="TreeGrafter"/>
</dbReference>
<organism evidence="10 11">
    <name type="scientific">Phlebotomus papatasi</name>
    <name type="common">Sandfly</name>
    <dbReference type="NCBI Taxonomy" id="29031"/>
    <lineage>
        <taxon>Eukaryota</taxon>
        <taxon>Metazoa</taxon>
        <taxon>Ecdysozoa</taxon>
        <taxon>Arthropoda</taxon>
        <taxon>Hexapoda</taxon>
        <taxon>Insecta</taxon>
        <taxon>Pterygota</taxon>
        <taxon>Neoptera</taxon>
        <taxon>Endopterygota</taxon>
        <taxon>Diptera</taxon>
        <taxon>Nematocera</taxon>
        <taxon>Psychodoidea</taxon>
        <taxon>Psychodidae</taxon>
        <taxon>Phlebotomus</taxon>
        <taxon>Phlebotomus</taxon>
    </lineage>
</organism>
<evidence type="ECO:0000256" key="5">
    <source>
        <dbReference type="ARBA" id="ARBA00022741"/>
    </source>
</evidence>
<comment type="subcellular location">
    <subcellularLocation>
        <location evidence="1">Nucleus</location>
        <location evidence="1">Nucleolus</location>
    </subcellularLocation>
    <subcellularLocation>
        <location evidence="2">Nucleus</location>
        <location evidence="2">Nucleoplasm</location>
    </subcellularLocation>
</comment>
<comment type="similarity">
    <text evidence="3">Belongs to the midasin family.</text>
</comment>
<evidence type="ECO:0000313" key="11">
    <source>
        <dbReference type="Proteomes" id="UP000092462"/>
    </source>
</evidence>
<dbReference type="Pfam" id="PF07728">
    <property type="entry name" value="AAA_5"/>
    <property type="match status" value="3"/>
</dbReference>
<dbReference type="EnsemblMetazoa" id="PPAI006967-RA">
    <property type="protein sequence ID" value="PPAI006967-PA"/>
    <property type="gene ID" value="PPAI006967"/>
</dbReference>